<dbReference type="InterPro" id="IPR024072">
    <property type="entry name" value="DHFR-like_dom_sf"/>
</dbReference>
<comment type="cofactor">
    <cofactor evidence="12">
        <name>Zn(2+)</name>
        <dbReference type="ChEBI" id="CHEBI:29105"/>
    </cofactor>
    <text evidence="12">Binds 1 zinc ion.</text>
</comment>
<dbReference type="PROSITE" id="PS00903">
    <property type="entry name" value="CYT_DCMP_DEAMINASES_1"/>
    <property type="match status" value="1"/>
</dbReference>
<organism evidence="14 15">
    <name type="scientific">Roseateles paludis</name>
    <dbReference type="NCBI Taxonomy" id="3145238"/>
    <lineage>
        <taxon>Bacteria</taxon>
        <taxon>Pseudomonadati</taxon>
        <taxon>Pseudomonadota</taxon>
        <taxon>Betaproteobacteria</taxon>
        <taxon>Burkholderiales</taxon>
        <taxon>Sphaerotilaceae</taxon>
        <taxon>Roseateles</taxon>
    </lineage>
</organism>
<evidence type="ECO:0000256" key="6">
    <source>
        <dbReference type="ARBA" id="ARBA00022619"/>
    </source>
</evidence>
<dbReference type="InterPro" id="IPR002125">
    <property type="entry name" value="CMP_dCMP_dom"/>
</dbReference>
<accession>A0ABV0G7P0</accession>
<keyword evidence="12 14" id="KW-0378">Hydrolase</keyword>
<proteinExistence type="inferred from homology"/>
<evidence type="ECO:0000256" key="9">
    <source>
        <dbReference type="ARBA" id="ARBA00022857"/>
    </source>
</evidence>
<dbReference type="PROSITE" id="PS51747">
    <property type="entry name" value="CYT_DCMP_DEAMINASES_2"/>
    <property type="match status" value="1"/>
</dbReference>
<dbReference type="RefSeq" id="WP_347706575.1">
    <property type="nucleotide sequence ID" value="NZ_JBDPZD010000010.1"/>
</dbReference>
<dbReference type="NCBIfam" id="TIGR00326">
    <property type="entry name" value="eubact_ribD"/>
    <property type="match status" value="1"/>
</dbReference>
<dbReference type="EC" id="1.1.1.193" evidence="12"/>
<name>A0ABV0G7P0_9BURK</name>
<evidence type="ECO:0000256" key="11">
    <source>
        <dbReference type="ARBA" id="ARBA00023268"/>
    </source>
</evidence>
<comment type="pathway">
    <text evidence="2 12">Cofactor biosynthesis; riboflavin biosynthesis; 5-amino-6-(D-ribitylamino)uracil from GTP: step 2/4.</text>
</comment>
<evidence type="ECO:0000256" key="7">
    <source>
        <dbReference type="ARBA" id="ARBA00022723"/>
    </source>
</evidence>
<dbReference type="SUPFAM" id="SSF53927">
    <property type="entry name" value="Cytidine deaminase-like"/>
    <property type="match status" value="1"/>
</dbReference>
<dbReference type="Gene3D" id="3.40.430.10">
    <property type="entry name" value="Dihydrofolate Reductase, subunit A"/>
    <property type="match status" value="1"/>
</dbReference>
<comment type="catalytic activity">
    <reaction evidence="12">
        <text>5-amino-6-(5-phospho-D-ribitylamino)uracil + NADP(+) = 5-amino-6-(5-phospho-D-ribosylamino)uracil + NADPH + H(+)</text>
        <dbReference type="Rhea" id="RHEA:17845"/>
        <dbReference type="ChEBI" id="CHEBI:15378"/>
        <dbReference type="ChEBI" id="CHEBI:57783"/>
        <dbReference type="ChEBI" id="CHEBI:58349"/>
        <dbReference type="ChEBI" id="CHEBI:58421"/>
        <dbReference type="ChEBI" id="CHEBI:58453"/>
        <dbReference type="EC" id="1.1.1.193"/>
    </reaction>
</comment>
<evidence type="ECO:0000256" key="2">
    <source>
        <dbReference type="ARBA" id="ARBA00004882"/>
    </source>
</evidence>
<evidence type="ECO:0000256" key="5">
    <source>
        <dbReference type="ARBA" id="ARBA00007417"/>
    </source>
</evidence>
<dbReference type="InterPro" id="IPR050765">
    <property type="entry name" value="Riboflavin_Biosynth_HTPR"/>
</dbReference>
<dbReference type="InterPro" id="IPR016192">
    <property type="entry name" value="APOBEC/CMP_deaminase_Zn-bd"/>
</dbReference>
<keyword evidence="11" id="KW-0511">Multifunctional enzyme</keyword>
<dbReference type="InterPro" id="IPR004794">
    <property type="entry name" value="Eubact_RibD"/>
</dbReference>
<comment type="caution">
    <text evidence="14">The sequence shown here is derived from an EMBL/GenBank/DDBJ whole genome shotgun (WGS) entry which is preliminary data.</text>
</comment>
<dbReference type="GO" id="GO:0008703">
    <property type="term" value="F:5-amino-6-(5-phosphoribosylamino)uracil reductase activity"/>
    <property type="evidence" value="ECO:0007669"/>
    <property type="project" value="UniProtKB-EC"/>
</dbReference>
<comment type="catalytic activity">
    <reaction evidence="12">
        <text>2,5-diamino-6-hydroxy-4-(5-phosphoribosylamino)-pyrimidine + H2O + H(+) = 5-amino-6-(5-phospho-D-ribosylamino)uracil + NH4(+)</text>
        <dbReference type="Rhea" id="RHEA:21868"/>
        <dbReference type="ChEBI" id="CHEBI:15377"/>
        <dbReference type="ChEBI" id="CHEBI:15378"/>
        <dbReference type="ChEBI" id="CHEBI:28938"/>
        <dbReference type="ChEBI" id="CHEBI:58453"/>
        <dbReference type="ChEBI" id="CHEBI:58614"/>
        <dbReference type="EC" id="3.5.4.26"/>
    </reaction>
</comment>
<keyword evidence="15" id="KW-1185">Reference proteome</keyword>
<evidence type="ECO:0000256" key="3">
    <source>
        <dbReference type="ARBA" id="ARBA00004910"/>
    </source>
</evidence>
<reference evidence="14 15" key="1">
    <citation type="submission" date="2024-05" db="EMBL/GenBank/DDBJ databases">
        <title>Roseateles sp. DJS-2-20 16S ribosomal RNA gene Genome sequencing and assembly.</title>
        <authorList>
            <person name="Woo H."/>
        </authorList>
    </citation>
    <scope>NUCLEOTIDE SEQUENCE [LARGE SCALE GENOMIC DNA]</scope>
    <source>
        <strain evidence="14 15">DJS-2-20</strain>
    </source>
</reference>
<dbReference type="GO" id="GO:0008835">
    <property type="term" value="F:diaminohydroxyphosphoribosylaminopyrimidine deaminase activity"/>
    <property type="evidence" value="ECO:0007669"/>
    <property type="project" value="UniProtKB-EC"/>
</dbReference>
<dbReference type="Proteomes" id="UP001495147">
    <property type="component" value="Unassembled WGS sequence"/>
</dbReference>
<evidence type="ECO:0000256" key="8">
    <source>
        <dbReference type="ARBA" id="ARBA00022833"/>
    </source>
</evidence>
<dbReference type="PANTHER" id="PTHR38011:SF7">
    <property type="entry name" value="2,5-DIAMINO-6-RIBOSYLAMINO-4(3H)-PYRIMIDINONE 5'-PHOSPHATE REDUCTASE"/>
    <property type="match status" value="1"/>
</dbReference>
<evidence type="ECO:0000313" key="14">
    <source>
        <dbReference type="EMBL" id="MEO3693759.1"/>
    </source>
</evidence>
<dbReference type="InterPro" id="IPR011549">
    <property type="entry name" value="RibD_C"/>
</dbReference>
<dbReference type="NCBIfam" id="TIGR00227">
    <property type="entry name" value="ribD_Cterm"/>
    <property type="match status" value="1"/>
</dbReference>
<dbReference type="EC" id="3.5.4.26" evidence="12"/>
<protein>
    <recommendedName>
        <fullName evidence="12">Riboflavin biosynthesis protein RibD</fullName>
    </recommendedName>
    <domain>
        <recommendedName>
            <fullName evidence="12">Diaminohydroxyphosphoribosylaminopyrimidine deaminase</fullName>
            <shortName evidence="12">DRAP deaminase</shortName>
            <ecNumber evidence="12">3.5.4.26</ecNumber>
        </recommendedName>
        <alternativeName>
            <fullName evidence="12">Riboflavin-specific deaminase</fullName>
        </alternativeName>
    </domain>
    <domain>
        <recommendedName>
            <fullName evidence="12">5-amino-6-(5-phosphoribosylamino)uracil reductase</fullName>
            <ecNumber evidence="12">1.1.1.193</ecNumber>
        </recommendedName>
        <alternativeName>
            <fullName evidence="12">HTP reductase</fullName>
        </alternativeName>
    </domain>
</protein>
<dbReference type="InterPro" id="IPR016193">
    <property type="entry name" value="Cytidine_deaminase-like"/>
</dbReference>
<gene>
    <name evidence="14" type="primary">ribD</name>
    <name evidence="14" type="ORF">ABDJ85_19970</name>
</gene>
<keyword evidence="9 12" id="KW-0521">NADP</keyword>
<evidence type="ECO:0000259" key="13">
    <source>
        <dbReference type="PROSITE" id="PS51747"/>
    </source>
</evidence>
<feature type="domain" description="CMP/dCMP-type deaminase" evidence="13">
    <location>
        <begin position="1"/>
        <end position="120"/>
    </location>
</feature>
<sequence>MRRALRLADRAIGLSDPNPRVGCCLLDSAGQLIGEGFTQQAGGPHAEIMALRDARARGASTQGCTAVVTLEPCSHHGRTPPCADALVEAGVARVVIALPDPNPAVNGAGIARLRAAGVVVALAPADLAAAAHELNIGFISRMQRGRPFVRLKAAASADGVTALPNGQSQWITGPQARADGHAFRRRAGAILTGIGTVLADDPRLDVRDVETFLQPLRVIVDSQLRIAPQARVLAAPGTACLVHAGAPTRAELASIEQIALPASDGRVDLHALLARLAERGVNELHVEAGATLNGALLAAGLVDEILLYQAPLLLGQGLPIASLPALPDLAHAARWRRIDATPVGEDLRLRFRPA</sequence>
<dbReference type="Gene3D" id="3.40.140.10">
    <property type="entry name" value="Cytidine Deaminase, domain 2"/>
    <property type="match status" value="1"/>
</dbReference>
<dbReference type="PANTHER" id="PTHR38011">
    <property type="entry name" value="DIHYDROFOLATE REDUCTASE FAMILY PROTEIN (AFU_ORTHOLOGUE AFUA_8G06820)"/>
    <property type="match status" value="1"/>
</dbReference>
<comment type="pathway">
    <text evidence="3 12">Cofactor biosynthesis; riboflavin biosynthesis; 5-amino-6-(D-ribitylamino)uracil from GTP: step 3/4.</text>
</comment>
<evidence type="ECO:0000256" key="10">
    <source>
        <dbReference type="ARBA" id="ARBA00023002"/>
    </source>
</evidence>
<keyword evidence="6 12" id="KW-0686">Riboflavin biosynthesis</keyword>
<dbReference type="EMBL" id="JBDPZD010000010">
    <property type="protein sequence ID" value="MEO3693759.1"/>
    <property type="molecule type" value="Genomic_DNA"/>
</dbReference>
<evidence type="ECO:0000313" key="15">
    <source>
        <dbReference type="Proteomes" id="UP001495147"/>
    </source>
</evidence>
<comment type="similarity">
    <text evidence="4 12">In the N-terminal section; belongs to the cytidine and deoxycytidylate deaminase family.</text>
</comment>
<evidence type="ECO:0000256" key="1">
    <source>
        <dbReference type="ARBA" id="ARBA00002151"/>
    </source>
</evidence>
<dbReference type="CDD" id="cd01284">
    <property type="entry name" value="Riboflavin_deaminase-reductase"/>
    <property type="match status" value="1"/>
</dbReference>
<evidence type="ECO:0000256" key="12">
    <source>
        <dbReference type="PIRNR" id="PIRNR006769"/>
    </source>
</evidence>
<dbReference type="Pfam" id="PF01872">
    <property type="entry name" value="RibD_C"/>
    <property type="match status" value="1"/>
</dbReference>
<keyword evidence="8 12" id="KW-0862">Zinc</keyword>
<dbReference type="Pfam" id="PF00383">
    <property type="entry name" value="dCMP_cyt_deam_1"/>
    <property type="match status" value="1"/>
</dbReference>
<evidence type="ECO:0000256" key="4">
    <source>
        <dbReference type="ARBA" id="ARBA00005259"/>
    </source>
</evidence>
<keyword evidence="7 12" id="KW-0479">Metal-binding</keyword>
<dbReference type="PIRSF" id="PIRSF006769">
    <property type="entry name" value="RibD"/>
    <property type="match status" value="1"/>
</dbReference>
<comment type="similarity">
    <text evidence="5 12">In the C-terminal section; belongs to the HTP reductase family.</text>
</comment>
<dbReference type="InterPro" id="IPR002734">
    <property type="entry name" value="RibDG_C"/>
</dbReference>
<dbReference type="SUPFAM" id="SSF53597">
    <property type="entry name" value="Dihydrofolate reductase-like"/>
    <property type="match status" value="1"/>
</dbReference>
<keyword evidence="10 12" id="KW-0560">Oxidoreductase</keyword>
<comment type="function">
    <text evidence="1 12">Converts 2,5-diamino-6-(ribosylamino)-4(3h)-pyrimidinone 5'-phosphate into 5-amino-6-(ribosylamino)-2,4(1h,3h)-pyrimidinedione 5'-phosphate.</text>
</comment>